<dbReference type="InterPro" id="IPR011767">
    <property type="entry name" value="GLR_AS"/>
</dbReference>
<evidence type="ECO:0000256" key="4">
    <source>
        <dbReference type="ARBA" id="ARBA00023157"/>
    </source>
</evidence>
<evidence type="ECO:0000313" key="9">
    <source>
        <dbReference type="Proteomes" id="UP000601768"/>
    </source>
</evidence>
<keyword evidence="9" id="KW-1185">Reference proteome</keyword>
<comment type="similarity">
    <text evidence="1 6">Belongs to the glutaredoxin family.</text>
</comment>
<dbReference type="GO" id="GO:0015038">
    <property type="term" value="F:glutathione disulfide oxidoreductase activity"/>
    <property type="evidence" value="ECO:0007669"/>
    <property type="project" value="UniProtKB-UniRule"/>
</dbReference>
<gene>
    <name evidence="8" type="primary">grxC</name>
    <name evidence="8" type="ORF">H8B19_14160</name>
</gene>
<dbReference type="RefSeq" id="WP_186507545.1">
    <property type="nucleotide sequence ID" value="NZ_JACNEP010000013.1"/>
</dbReference>
<dbReference type="InterPro" id="IPR036249">
    <property type="entry name" value="Thioredoxin-like_sf"/>
</dbReference>
<keyword evidence="4" id="KW-1015">Disulfide bond</keyword>
<protein>
    <recommendedName>
        <fullName evidence="6">Glutaredoxin</fullName>
    </recommendedName>
</protein>
<dbReference type="InterPro" id="IPR011900">
    <property type="entry name" value="GRX_bact"/>
</dbReference>
<dbReference type="Pfam" id="PF00462">
    <property type="entry name" value="Glutaredoxin"/>
    <property type="match status" value="1"/>
</dbReference>
<keyword evidence="2 6" id="KW-0813">Transport</keyword>
<dbReference type="CDD" id="cd03418">
    <property type="entry name" value="GRX_GRXb_1_3_like"/>
    <property type="match status" value="1"/>
</dbReference>
<keyword evidence="5 6" id="KW-0676">Redox-active center</keyword>
<proteinExistence type="inferred from homology"/>
<reference evidence="8" key="2">
    <citation type="submission" date="2020-08" db="EMBL/GenBank/DDBJ databases">
        <authorList>
            <person name="Lai Q."/>
        </authorList>
    </citation>
    <scope>NUCLEOTIDE SEQUENCE</scope>
    <source>
        <strain evidence="8">S27-2</strain>
    </source>
</reference>
<dbReference type="PANTHER" id="PTHR45694">
    <property type="entry name" value="GLUTAREDOXIN 2"/>
    <property type="match status" value="1"/>
</dbReference>
<dbReference type="EMBL" id="JACNEP010000013">
    <property type="protein sequence ID" value="MBC3767027.1"/>
    <property type="molecule type" value="Genomic_DNA"/>
</dbReference>
<dbReference type="PRINTS" id="PR00160">
    <property type="entry name" value="GLUTAREDOXIN"/>
</dbReference>
<dbReference type="GO" id="GO:0045454">
    <property type="term" value="P:cell redox homeostasis"/>
    <property type="evidence" value="ECO:0007669"/>
    <property type="project" value="InterPro"/>
</dbReference>
<dbReference type="Gene3D" id="3.40.30.10">
    <property type="entry name" value="Glutaredoxin"/>
    <property type="match status" value="1"/>
</dbReference>
<dbReference type="Proteomes" id="UP000601768">
    <property type="component" value="Unassembled WGS sequence"/>
</dbReference>
<organism evidence="8 9">
    <name type="scientific">Neptunicella marina</name>
    <dbReference type="NCBI Taxonomy" id="2125989"/>
    <lineage>
        <taxon>Bacteria</taxon>
        <taxon>Pseudomonadati</taxon>
        <taxon>Pseudomonadota</taxon>
        <taxon>Gammaproteobacteria</taxon>
        <taxon>Alteromonadales</taxon>
        <taxon>Alteromonadaceae</taxon>
        <taxon>Neptunicella</taxon>
    </lineage>
</organism>
<evidence type="ECO:0000256" key="3">
    <source>
        <dbReference type="ARBA" id="ARBA00022982"/>
    </source>
</evidence>
<dbReference type="GO" id="GO:0005737">
    <property type="term" value="C:cytoplasm"/>
    <property type="evidence" value="ECO:0007669"/>
    <property type="project" value="TreeGrafter"/>
</dbReference>
<accession>A0A8J6IWD2</accession>
<feature type="domain" description="Glutaredoxin" evidence="7">
    <location>
        <begin position="4"/>
        <end position="64"/>
    </location>
</feature>
<dbReference type="SUPFAM" id="SSF52833">
    <property type="entry name" value="Thioredoxin-like"/>
    <property type="match status" value="1"/>
</dbReference>
<comment type="caution">
    <text evidence="8">The sequence shown here is derived from an EMBL/GenBank/DDBJ whole genome shotgun (WGS) entry which is preliminary data.</text>
</comment>
<comment type="function">
    <text evidence="6">Has a glutathione-disulfide oxidoreductase activity in the presence of NADPH and glutathione reductase. Reduces low molecular weight disulfides and proteins.</text>
</comment>
<keyword evidence="6" id="KW-0963">Cytoplasm</keyword>
<dbReference type="InterPro" id="IPR014025">
    <property type="entry name" value="Glutaredoxin_subgr"/>
</dbReference>
<evidence type="ECO:0000259" key="7">
    <source>
        <dbReference type="Pfam" id="PF00462"/>
    </source>
</evidence>
<dbReference type="NCBIfam" id="TIGR02181">
    <property type="entry name" value="GRX_bact"/>
    <property type="match status" value="1"/>
</dbReference>
<sequence>MAKVEIYTKAYCPYCMRAVMLLRQKQVAYNEYRIDQQPELRPQMLERANGGSTVPQIFINDQHIGGCDEMMALEARGELDPLLA</sequence>
<dbReference type="GO" id="GO:0034599">
    <property type="term" value="P:cellular response to oxidative stress"/>
    <property type="evidence" value="ECO:0007669"/>
    <property type="project" value="TreeGrafter"/>
</dbReference>
<evidence type="ECO:0000256" key="1">
    <source>
        <dbReference type="ARBA" id="ARBA00007787"/>
    </source>
</evidence>
<dbReference type="PROSITE" id="PS51354">
    <property type="entry name" value="GLUTAREDOXIN_2"/>
    <property type="match status" value="1"/>
</dbReference>
<dbReference type="AlphaFoldDB" id="A0A8J6IWD2"/>
<evidence type="ECO:0000313" key="8">
    <source>
        <dbReference type="EMBL" id="MBC3767027.1"/>
    </source>
</evidence>
<reference evidence="8" key="1">
    <citation type="journal article" date="2018" name="Int. J. Syst. Evol. Microbiol.">
        <title>Neptunicella marina gen. nov., sp. nov., isolated from surface seawater.</title>
        <authorList>
            <person name="Liu X."/>
            <person name="Lai Q."/>
            <person name="Du Y."/>
            <person name="Zhang X."/>
            <person name="Liu Z."/>
            <person name="Sun F."/>
            <person name="Shao Z."/>
        </authorList>
    </citation>
    <scope>NUCLEOTIDE SEQUENCE</scope>
    <source>
        <strain evidence="8">S27-2</strain>
    </source>
</reference>
<evidence type="ECO:0000256" key="2">
    <source>
        <dbReference type="ARBA" id="ARBA00022448"/>
    </source>
</evidence>
<evidence type="ECO:0000256" key="5">
    <source>
        <dbReference type="ARBA" id="ARBA00023284"/>
    </source>
</evidence>
<evidence type="ECO:0000256" key="6">
    <source>
        <dbReference type="RuleBase" id="RU364065"/>
    </source>
</evidence>
<keyword evidence="3 6" id="KW-0249">Electron transport</keyword>
<dbReference type="InterPro" id="IPR002109">
    <property type="entry name" value="Glutaredoxin"/>
</dbReference>
<name>A0A8J6IWD2_9ALTE</name>
<dbReference type="PROSITE" id="PS00195">
    <property type="entry name" value="GLUTAREDOXIN_1"/>
    <property type="match status" value="1"/>
</dbReference>
<dbReference type="PANTHER" id="PTHR45694:SF18">
    <property type="entry name" value="GLUTAREDOXIN-1-RELATED"/>
    <property type="match status" value="1"/>
</dbReference>
<dbReference type="FunFam" id="3.40.30.10:FF:000018">
    <property type="entry name" value="Glutaredoxin"/>
    <property type="match status" value="1"/>
</dbReference>